<feature type="transmembrane region" description="Helical" evidence="1">
    <location>
        <begin position="180"/>
        <end position="200"/>
    </location>
</feature>
<feature type="transmembrane region" description="Helical" evidence="1">
    <location>
        <begin position="304"/>
        <end position="324"/>
    </location>
</feature>
<reference evidence="2 3" key="1">
    <citation type="submission" date="2020-08" db="EMBL/GenBank/DDBJ databases">
        <title>Genomic Encyclopedia of Type Strains, Phase III (KMG-III): the genomes of soil and plant-associated and newly described type strains.</title>
        <authorList>
            <person name="Whitman W."/>
        </authorList>
    </citation>
    <scope>NUCLEOTIDE SEQUENCE [LARGE SCALE GENOMIC DNA]</scope>
    <source>
        <strain evidence="2 3">CECT 5862</strain>
    </source>
</reference>
<keyword evidence="3" id="KW-1185">Reference proteome</keyword>
<keyword evidence="1" id="KW-1133">Transmembrane helix</keyword>
<feature type="transmembrane region" description="Helical" evidence="1">
    <location>
        <begin position="101"/>
        <end position="121"/>
    </location>
</feature>
<evidence type="ECO:0000256" key="1">
    <source>
        <dbReference type="SAM" id="Phobius"/>
    </source>
</evidence>
<keyword evidence="1" id="KW-0812">Transmembrane</keyword>
<proteinExistence type="predicted"/>
<feature type="transmembrane region" description="Helical" evidence="1">
    <location>
        <begin position="236"/>
        <end position="258"/>
    </location>
</feature>
<gene>
    <name evidence="2" type="ORF">FHS18_003222</name>
</gene>
<feature type="transmembrane region" description="Helical" evidence="1">
    <location>
        <begin position="77"/>
        <end position="95"/>
    </location>
</feature>
<feature type="transmembrane region" description="Helical" evidence="1">
    <location>
        <begin position="43"/>
        <end position="65"/>
    </location>
</feature>
<protein>
    <submittedName>
        <fullName evidence="2">Uncharacterized protein</fullName>
    </submittedName>
</protein>
<name>A0A7W5AYL6_9BACL</name>
<feature type="transmembrane region" description="Helical" evidence="1">
    <location>
        <begin position="212"/>
        <end position="230"/>
    </location>
</feature>
<feature type="transmembrane region" description="Helical" evidence="1">
    <location>
        <begin position="336"/>
        <end position="357"/>
    </location>
</feature>
<sequence>MPNSWIRYPFLYLLVTALAGVLLRGMALLPTVPDLYERLLHAHSHIALLGWGYSALYILYVKLYIPDEQQRSRFLKVNWLFTQVTIVLMFLAFTIQGYGFFSIFFSTVHIFLSYAFALWMWKKIRRREGSSLSVRFAKAGLFFMALSSVGPWGLAVLSALNLTESPWYHAALYFYLHNQYNGWFTLGLFAILFYKLEPLMNPAAIRLGQLQYGLYVTSLLPSFLLSLLWMSLSAGWYIIAILSGMVQFASVGIFFLLWLKIRRQVANGGLFFFALLALATKMVLELASAIPKLQSLAFENRSVVIGYLHLVLLGFVSCMLLAFLLKPNPGKGERKVLTLGSFIFLAGFVGNEVLLFLEGLMNWTSQLSVPYGPVLLFAMSLFMLFGIGMMTKYRFE</sequence>
<feature type="transmembrane region" description="Helical" evidence="1">
    <location>
        <begin position="369"/>
        <end position="390"/>
    </location>
</feature>
<dbReference type="AlphaFoldDB" id="A0A7W5AYL6"/>
<feature type="transmembrane region" description="Helical" evidence="1">
    <location>
        <begin position="265"/>
        <end position="284"/>
    </location>
</feature>
<organism evidence="2 3">
    <name type="scientific">Paenibacillus phyllosphaerae</name>
    <dbReference type="NCBI Taxonomy" id="274593"/>
    <lineage>
        <taxon>Bacteria</taxon>
        <taxon>Bacillati</taxon>
        <taxon>Bacillota</taxon>
        <taxon>Bacilli</taxon>
        <taxon>Bacillales</taxon>
        <taxon>Paenibacillaceae</taxon>
        <taxon>Paenibacillus</taxon>
    </lineage>
</organism>
<accession>A0A7W5AYL6</accession>
<comment type="caution">
    <text evidence="2">The sequence shown here is derived from an EMBL/GenBank/DDBJ whole genome shotgun (WGS) entry which is preliminary data.</text>
</comment>
<evidence type="ECO:0000313" key="3">
    <source>
        <dbReference type="Proteomes" id="UP000570361"/>
    </source>
</evidence>
<feature type="transmembrane region" description="Helical" evidence="1">
    <location>
        <begin position="141"/>
        <end position="160"/>
    </location>
</feature>
<keyword evidence="1" id="KW-0472">Membrane</keyword>
<dbReference type="RefSeq" id="WP_183601020.1">
    <property type="nucleotide sequence ID" value="NZ_JACHXK010000006.1"/>
</dbReference>
<dbReference type="Proteomes" id="UP000570361">
    <property type="component" value="Unassembled WGS sequence"/>
</dbReference>
<dbReference type="EMBL" id="JACHXK010000006">
    <property type="protein sequence ID" value="MBB3111154.1"/>
    <property type="molecule type" value="Genomic_DNA"/>
</dbReference>
<evidence type="ECO:0000313" key="2">
    <source>
        <dbReference type="EMBL" id="MBB3111154.1"/>
    </source>
</evidence>